<protein>
    <submittedName>
        <fullName evidence="1">Uncharacterized protein</fullName>
    </submittedName>
</protein>
<dbReference type="RefSeq" id="WP_377851432.1">
    <property type="nucleotide sequence ID" value="NZ_JBHLZU010000008.1"/>
</dbReference>
<accession>A0ABV5ZTL6</accession>
<sequence>MATLTGEGWRVLDRRALPSTVASLGDGEAMIVTRDSKPRCGPSRHDQPVPAKIVTLDEKLAANYA</sequence>
<dbReference type="Proteomes" id="UP001589693">
    <property type="component" value="Unassembled WGS sequence"/>
</dbReference>
<evidence type="ECO:0000313" key="1">
    <source>
        <dbReference type="EMBL" id="MFB9904237.1"/>
    </source>
</evidence>
<name>A0ABV5ZTL6_9PSEU</name>
<organism evidence="1 2">
    <name type="scientific">Allokutzneria oryzae</name>
    <dbReference type="NCBI Taxonomy" id="1378989"/>
    <lineage>
        <taxon>Bacteria</taxon>
        <taxon>Bacillati</taxon>
        <taxon>Actinomycetota</taxon>
        <taxon>Actinomycetes</taxon>
        <taxon>Pseudonocardiales</taxon>
        <taxon>Pseudonocardiaceae</taxon>
        <taxon>Allokutzneria</taxon>
    </lineage>
</organism>
<reference evidence="1 2" key="1">
    <citation type="submission" date="2024-09" db="EMBL/GenBank/DDBJ databases">
        <authorList>
            <person name="Sun Q."/>
            <person name="Mori K."/>
        </authorList>
    </citation>
    <scope>NUCLEOTIDE SEQUENCE [LARGE SCALE GENOMIC DNA]</scope>
    <source>
        <strain evidence="1 2">TBRC 7907</strain>
    </source>
</reference>
<gene>
    <name evidence="1" type="ORF">ACFFQA_09830</name>
</gene>
<keyword evidence="2" id="KW-1185">Reference proteome</keyword>
<evidence type="ECO:0000313" key="2">
    <source>
        <dbReference type="Proteomes" id="UP001589693"/>
    </source>
</evidence>
<comment type="caution">
    <text evidence="1">The sequence shown here is derived from an EMBL/GenBank/DDBJ whole genome shotgun (WGS) entry which is preliminary data.</text>
</comment>
<proteinExistence type="predicted"/>
<dbReference type="EMBL" id="JBHLZU010000008">
    <property type="protein sequence ID" value="MFB9904237.1"/>
    <property type="molecule type" value="Genomic_DNA"/>
</dbReference>